<evidence type="ECO:0008006" key="4">
    <source>
        <dbReference type="Google" id="ProtNLM"/>
    </source>
</evidence>
<feature type="chain" id="PRO_5007573495" description="Lipoprotein" evidence="1">
    <location>
        <begin position="21"/>
        <end position="167"/>
    </location>
</feature>
<dbReference type="OrthoDB" id="9342655at2"/>
<gene>
    <name evidence="2" type="ORF">AZI86_07785</name>
</gene>
<sequence>MKKNIFQIIAVALAFTFLQACSPGGGLVANKRDAEFYNQFVNPTSDWPQAESRVAELKVLQINDVYNMRFALFENGKVYYQIDRLGNGNGTWVYENGAMSITATRPIFDMELTFSAAEKVGDKTVVRFVDRYGFNSAPVIFRNPEALKSKGVKPETLKEFKASDKNI</sequence>
<dbReference type="RefSeq" id="WP_061834495.1">
    <property type="nucleotide sequence ID" value="NZ_LUKE01000001.1"/>
</dbReference>
<keyword evidence="3" id="KW-1185">Reference proteome</keyword>
<dbReference type="AlphaFoldDB" id="A0A150WRA3"/>
<protein>
    <recommendedName>
        <fullName evidence="4">Lipoprotein</fullName>
    </recommendedName>
</protein>
<dbReference type="EMBL" id="LUKE01000001">
    <property type="protein sequence ID" value="KYG66918.1"/>
    <property type="molecule type" value="Genomic_DNA"/>
</dbReference>
<accession>A0A150WRA3</accession>
<evidence type="ECO:0000256" key="1">
    <source>
        <dbReference type="SAM" id="SignalP"/>
    </source>
</evidence>
<proteinExistence type="predicted"/>
<dbReference type="Proteomes" id="UP000075320">
    <property type="component" value="Unassembled WGS sequence"/>
</dbReference>
<evidence type="ECO:0000313" key="2">
    <source>
        <dbReference type="EMBL" id="KYG66918.1"/>
    </source>
</evidence>
<feature type="signal peptide" evidence="1">
    <location>
        <begin position="1"/>
        <end position="20"/>
    </location>
</feature>
<dbReference type="PROSITE" id="PS51257">
    <property type="entry name" value="PROKAR_LIPOPROTEIN"/>
    <property type="match status" value="1"/>
</dbReference>
<keyword evidence="1" id="KW-0732">Signal</keyword>
<organism evidence="2 3">
    <name type="scientific">Bdellovibrio bacteriovorus</name>
    <dbReference type="NCBI Taxonomy" id="959"/>
    <lineage>
        <taxon>Bacteria</taxon>
        <taxon>Pseudomonadati</taxon>
        <taxon>Bdellovibrionota</taxon>
        <taxon>Bdellovibrionia</taxon>
        <taxon>Bdellovibrionales</taxon>
        <taxon>Pseudobdellovibrionaceae</taxon>
        <taxon>Bdellovibrio</taxon>
    </lineage>
</organism>
<comment type="caution">
    <text evidence="2">The sequence shown here is derived from an EMBL/GenBank/DDBJ whole genome shotgun (WGS) entry which is preliminary data.</text>
</comment>
<evidence type="ECO:0000313" key="3">
    <source>
        <dbReference type="Proteomes" id="UP000075320"/>
    </source>
</evidence>
<reference evidence="2 3" key="1">
    <citation type="submission" date="2016-03" db="EMBL/GenBank/DDBJ databases">
        <authorList>
            <person name="Ploux O."/>
        </authorList>
    </citation>
    <scope>NUCLEOTIDE SEQUENCE [LARGE SCALE GENOMIC DNA]</scope>
    <source>
        <strain evidence="2 3">R0</strain>
    </source>
</reference>
<name>A0A150WRA3_BDEBC</name>